<evidence type="ECO:0000313" key="2">
    <source>
        <dbReference type="Proteomes" id="UP001165189"/>
    </source>
</evidence>
<gene>
    <name evidence="1" type="ORF">Aory05_000795200</name>
</gene>
<comment type="caution">
    <text evidence="1">The sequence shown here is derived from an EMBL/GenBank/DDBJ whole genome shotgun (WGS) entry which is preliminary data.</text>
</comment>
<reference evidence="1" key="1">
    <citation type="submission" date="2023-04" db="EMBL/GenBank/DDBJ databases">
        <title>Aspergillus oryzae var. brunneus NBRC 4377.</title>
        <authorList>
            <person name="Ichikawa N."/>
            <person name="Sato H."/>
            <person name="Tonouchi N."/>
        </authorList>
    </citation>
    <scope>NUCLEOTIDE SEQUENCE</scope>
    <source>
        <strain evidence="1">NBRC 4377</strain>
    </source>
</reference>
<name>A0ABQ6L2X7_ASPOZ</name>
<organism evidence="1 2">
    <name type="scientific">Aspergillus oryzae var. brunneus</name>
    <dbReference type="NCBI Taxonomy" id="332754"/>
    <lineage>
        <taxon>Eukaryota</taxon>
        <taxon>Fungi</taxon>
        <taxon>Dikarya</taxon>
        <taxon>Ascomycota</taxon>
        <taxon>Pezizomycotina</taxon>
        <taxon>Eurotiomycetes</taxon>
        <taxon>Eurotiomycetidae</taxon>
        <taxon>Eurotiales</taxon>
        <taxon>Aspergillaceae</taxon>
        <taxon>Aspergillus</taxon>
        <taxon>Aspergillus subgen. Circumdati</taxon>
    </lineage>
</organism>
<dbReference type="Proteomes" id="UP001165189">
    <property type="component" value="Unassembled WGS sequence"/>
</dbReference>
<dbReference type="EMBL" id="BSYB01000033">
    <property type="protein sequence ID" value="GMG49345.1"/>
    <property type="molecule type" value="Genomic_DNA"/>
</dbReference>
<sequence length="90" mass="10004">MLYFLHLTMNPYAPSDQTSILQQNPGGERGIKQQFNPQTNSLLYDEDFSQEPVFLGRAGRGMTGYPMGSSSSMLIMVLLSGVKLVGLWMD</sequence>
<keyword evidence="2" id="KW-1185">Reference proteome</keyword>
<evidence type="ECO:0000313" key="1">
    <source>
        <dbReference type="EMBL" id="GMG49345.1"/>
    </source>
</evidence>
<protein>
    <submittedName>
        <fullName evidence="1">Unnamed protein product</fullName>
    </submittedName>
</protein>
<accession>A0ABQ6L2X7</accession>
<proteinExistence type="predicted"/>